<reference evidence="2" key="1">
    <citation type="journal article" date="2019" name="Int. J. Syst. Evol. Microbiol.">
        <title>The Global Catalogue of Microorganisms (GCM) 10K type strain sequencing project: providing services to taxonomists for standard genome sequencing and annotation.</title>
        <authorList>
            <consortium name="The Broad Institute Genomics Platform"/>
            <consortium name="The Broad Institute Genome Sequencing Center for Infectious Disease"/>
            <person name="Wu L."/>
            <person name="Ma J."/>
        </authorList>
    </citation>
    <scope>NUCLEOTIDE SEQUENCE [LARGE SCALE GENOMIC DNA]</scope>
    <source>
        <strain evidence="2">JCM 17440</strain>
    </source>
</reference>
<organism evidence="1 2">
    <name type="scientific">Actinomadura meridiana</name>
    <dbReference type="NCBI Taxonomy" id="559626"/>
    <lineage>
        <taxon>Bacteria</taxon>
        <taxon>Bacillati</taxon>
        <taxon>Actinomycetota</taxon>
        <taxon>Actinomycetes</taxon>
        <taxon>Streptosporangiales</taxon>
        <taxon>Thermomonosporaceae</taxon>
        <taxon>Actinomadura</taxon>
    </lineage>
</organism>
<keyword evidence="2" id="KW-1185">Reference proteome</keyword>
<proteinExistence type="predicted"/>
<accession>A0ABP8BWH1</accession>
<protein>
    <submittedName>
        <fullName evidence="1">Uncharacterized protein</fullName>
    </submittedName>
</protein>
<dbReference type="Proteomes" id="UP001501710">
    <property type="component" value="Unassembled WGS sequence"/>
</dbReference>
<comment type="caution">
    <text evidence="1">The sequence shown here is derived from an EMBL/GenBank/DDBJ whole genome shotgun (WGS) entry which is preliminary data.</text>
</comment>
<dbReference type="EMBL" id="BAABAS010000004">
    <property type="protein sequence ID" value="GAA4227888.1"/>
    <property type="molecule type" value="Genomic_DNA"/>
</dbReference>
<evidence type="ECO:0000313" key="1">
    <source>
        <dbReference type="EMBL" id="GAA4227888.1"/>
    </source>
</evidence>
<gene>
    <name evidence="1" type="ORF">GCM10022254_16660</name>
</gene>
<evidence type="ECO:0000313" key="2">
    <source>
        <dbReference type="Proteomes" id="UP001501710"/>
    </source>
</evidence>
<name>A0ABP8BWH1_9ACTN</name>
<sequence length="88" mass="9668">MDAETRDGILYWFLLAGLRNRYSGSTDTRLGQDIPAAREPEPVKHLLTNLGVVGSHVEVTPQDLAGKTRESAYFTLSYLVCKDAGAKD</sequence>